<evidence type="ECO:0000313" key="2">
    <source>
        <dbReference type="EMBL" id="GMI20707.1"/>
    </source>
</evidence>
<reference evidence="2" key="1">
    <citation type="submission" date="2022-07" db="EMBL/GenBank/DDBJ databases">
        <title>Genome analysis of Parmales, a sister group of diatoms, reveals the evolutionary specialization of diatoms from phago-mixotrophs to photoautotrophs.</title>
        <authorList>
            <person name="Ban H."/>
            <person name="Sato S."/>
            <person name="Yoshikawa S."/>
            <person name="Kazumasa Y."/>
            <person name="Nakamura Y."/>
            <person name="Ichinomiya M."/>
            <person name="Saitoh K."/>
            <person name="Sato N."/>
            <person name="Blanc-Mathieu R."/>
            <person name="Endo H."/>
            <person name="Kuwata A."/>
            <person name="Ogata H."/>
        </authorList>
    </citation>
    <scope>NUCLEOTIDE SEQUENCE</scope>
</reference>
<keyword evidence="1" id="KW-0175">Coiled coil</keyword>
<name>A0A9W7FWZ4_9STRA</name>
<sequence>MSALSHARKRRRPVSIPLSSSEVVVAEVAARSEEEAEELRLAVRRRVNEVEGEREEALRYAKGLKEENRDLEGMFNEAVERNAAAVQVVAAREEEIMCLKMVVEELEERGVREGEICDDLEGQLAQAVEVVGARDVEISGMKEHIGELEELNGRLVAEKEEKVEEAKRWAHNWSVMKTRLESRLRKGYEDDMAKRDRVYVSMVRDMCSKLRQKLSRSVSENTALIDNVMVELGEKNVALEASREREIQLKEENKLLKYDVHLLNEEARTTIQRISFEVPSPLKFEGGN</sequence>
<evidence type="ECO:0000256" key="1">
    <source>
        <dbReference type="SAM" id="Coils"/>
    </source>
</evidence>
<comment type="caution">
    <text evidence="2">The sequence shown here is derived from an EMBL/GenBank/DDBJ whole genome shotgun (WGS) entry which is preliminary data.</text>
</comment>
<evidence type="ECO:0000313" key="3">
    <source>
        <dbReference type="Proteomes" id="UP001165082"/>
    </source>
</evidence>
<keyword evidence="3" id="KW-1185">Reference proteome</keyword>
<dbReference type="EMBL" id="BRXZ01008065">
    <property type="protein sequence ID" value="GMI20707.1"/>
    <property type="molecule type" value="Genomic_DNA"/>
</dbReference>
<dbReference type="Proteomes" id="UP001165082">
    <property type="component" value="Unassembled WGS sequence"/>
</dbReference>
<feature type="coiled-coil region" evidence="1">
    <location>
        <begin position="141"/>
        <end position="168"/>
    </location>
</feature>
<protein>
    <submittedName>
        <fullName evidence="2">Uncharacterized protein</fullName>
    </submittedName>
</protein>
<organism evidence="2 3">
    <name type="scientific">Triparma retinervis</name>
    <dbReference type="NCBI Taxonomy" id="2557542"/>
    <lineage>
        <taxon>Eukaryota</taxon>
        <taxon>Sar</taxon>
        <taxon>Stramenopiles</taxon>
        <taxon>Ochrophyta</taxon>
        <taxon>Bolidophyceae</taxon>
        <taxon>Parmales</taxon>
        <taxon>Triparmaceae</taxon>
        <taxon>Triparma</taxon>
    </lineage>
</organism>
<accession>A0A9W7FWZ4</accession>
<proteinExistence type="predicted"/>
<gene>
    <name evidence="2" type="ORF">TrRE_jg2170</name>
</gene>
<feature type="coiled-coil region" evidence="1">
    <location>
        <begin position="29"/>
        <end position="109"/>
    </location>
</feature>
<dbReference type="AlphaFoldDB" id="A0A9W7FWZ4"/>